<gene>
    <name evidence="2" type="primary">g8031</name>
    <name evidence="2" type="ORF">VP750_LOCUS6901</name>
</gene>
<evidence type="ECO:0000313" key="3">
    <source>
        <dbReference type="Proteomes" id="UP001497392"/>
    </source>
</evidence>
<keyword evidence="1" id="KW-1133">Transmembrane helix</keyword>
<protein>
    <submittedName>
        <fullName evidence="2">G8031 protein</fullName>
    </submittedName>
</protein>
<organism evidence="2 3">
    <name type="scientific">Coccomyxa viridis</name>
    <dbReference type="NCBI Taxonomy" id="1274662"/>
    <lineage>
        <taxon>Eukaryota</taxon>
        <taxon>Viridiplantae</taxon>
        <taxon>Chlorophyta</taxon>
        <taxon>core chlorophytes</taxon>
        <taxon>Trebouxiophyceae</taxon>
        <taxon>Trebouxiophyceae incertae sedis</taxon>
        <taxon>Coccomyxaceae</taxon>
        <taxon>Coccomyxa</taxon>
    </lineage>
</organism>
<evidence type="ECO:0000313" key="2">
    <source>
        <dbReference type="EMBL" id="CAL5225242.1"/>
    </source>
</evidence>
<dbReference type="EMBL" id="CAXHTA020000012">
    <property type="protein sequence ID" value="CAL5225242.1"/>
    <property type="molecule type" value="Genomic_DNA"/>
</dbReference>
<sequence>MGAVERAILEAYHPCKDHRGLLWEMRRRVRILAFQYSVTVGTSVMLAEEAICVHIFLLLLLASIGYGLYAQCHPLMSSIAG</sequence>
<keyword evidence="1" id="KW-0472">Membrane</keyword>
<reference evidence="2 3" key="1">
    <citation type="submission" date="2024-06" db="EMBL/GenBank/DDBJ databases">
        <authorList>
            <person name="Kraege A."/>
            <person name="Thomma B."/>
        </authorList>
    </citation>
    <scope>NUCLEOTIDE SEQUENCE [LARGE SCALE GENOMIC DNA]</scope>
</reference>
<keyword evidence="3" id="KW-1185">Reference proteome</keyword>
<feature type="transmembrane region" description="Helical" evidence="1">
    <location>
        <begin position="53"/>
        <end position="69"/>
    </location>
</feature>
<dbReference type="Proteomes" id="UP001497392">
    <property type="component" value="Unassembled WGS sequence"/>
</dbReference>
<evidence type="ECO:0000256" key="1">
    <source>
        <dbReference type="SAM" id="Phobius"/>
    </source>
</evidence>
<accession>A0ABP1G637</accession>
<proteinExistence type="predicted"/>
<comment type="caution">
    <text evidence="2">The sequence shown here is derived from an EMBL/GenBank/DDBJ whole genome shotgun (WGS) entry which is preliminary data.</text>
</comment>
<keyword evidence="1" id="KW-0812">Transmembrane</keyword>
<name>A0ABP1G637_9CHLO</name>